<evidence type="ECO:0000313" key="2">
    <source>
        <dbReference type="Proteomes" id="UP000805841"/>
    </source>
</evidence>
<protein>
    <submittedName>
        <fullName evidence="1">DUF4404 family protein</fullName>
    </submittedName>
</protein>
<gene>
    <name evidence="1" type="ORF">HAQ05_23515</name>
</gene>
<keyword evidence="2" id="KW-1185">Reference proteome</keyword>
<dbReference type="Pfam" id="PF14357">
    <property type="entry name" value="DUF4404"/>
    <property type="match status" value="1"/>
</dbReference>
<reference evidence="1 2" key="1">
    <citation type="journal article" date="2020" name="Insects">
        <title>Bacteria Belonging to Pseudomonas typographi sp. nov. from the Bark Beetle Ips typographus Have Genomic Potential to Aid in the Host Ecology.</title>
        <authorList>
            <person name="Peral-Aranega E."/>
            <person name="Saati-Santamaria Z."/>
            <person name="Kolarik M."/>
            <person name="Rivas R."/>
            <person name="Garcia-Fraile P."/>
        </authorList>
    </citation>
    <scope>NUCLEOTIDE SEQUENCE [LARGE SCALE GENOMIC DNA]</scope>
    <source>
        <strain evidence="1 2">CA3A</strain>
    </source>
</reference>
<dbReference type="InterPro" id="IPR025516">
    <property type="entry name" value="DUF4404"/>
</dbReference>
<organism evidence="1 2">
    <name type="scientific">Pseudomonas typographi</name>
    <dbReference type="NCBI Taxonomy" id="2715964"/>
    <lineage>
        <taxon>Bacteria</taxon>
        <taxon>Pseudomonadati</taxon>
        <taxon>Pseudomonadota</taxon>
        <taxon>Gammaproteobacteria</taxon>
        <taxon>Pseudomonadales</taxon>
        <taxon>Pseudomonadaceae</taxon>
        <taxon>Pseudomonas</taxon>
    </lineage>
</organism>
<evidence type="ECO:0000313" key="1">
    <source>
        <dbReference type="EMBL" id="MBD1601648.1"/>
    </source>
</evidence>
<accession>A0ABR7Z8Q5</accession>
<comment type="caution">
    <text evidence="1">The sequence shown here is derived from an EMBL/GenBank/DDBJ whole genome shotgun (WGS) entry which is preliminary data.</text>
</comment>
<dbReference type="RefSeq" id="WP_190425288.1">
    <property type="nucleotide sequence ID" value="NZ_JAAOCA010000039.1"/>
</dbReference>
<sequence length="88" mass="9928">MPVRELEEQLTALRDQLDKEPPLSLEERDKLEQLMQQIGARIKVEDATQQPDSLSDGLTLAVERLEVEYPKVASVLRDIVQKLGSMGV</sequence>
<dbReference type="Proteomes" id="UP000805841">
    <property type="component" value="Unassembled WGS sequence"/>
</dbReference>
<dbReference type="EMBL" id="JAAOCA010000039">
    <property type="protein sequence ID" value="MBD1601648.1"/>
    <property type="molecule type" value="Genomic_DNA"/>
</dbReference>
<proteinExistence type="predicted"/>
<name>A0ABR7Z8Q5_9PSED</name>